<dbReference type="RefSeq" id="XP_045965041.1">
    <property type="nucleotide sequence ID" value="XM_046099323.1"/>
</dbReference>
<proteinExistence type="predicted"/>
<dbReference type="EMBL" id="JAGPXC010000001">
    <property type="protein sequence ID" value="KAH6660910.1"/>
    <property type="molecule type" value="Genomic_DNA"/>
</dbReference>
<protein>
    <submittedName>
        <fullName evidence="1">Uncharacterized protein</fullName>
    </submittedName>
</protein>
<accession>A0A9P8UYU9</accession>
<name>A0A9P8UYU9_9PEZI</name>
<reference evidence="1" key="1">
    <citation type="journal article" date="2021" name="Nat. Commun.">
        <title>Genetic determinants of endophytism in the Arabidopsis root mycobiome.</title>
        <authorList>
            <person name="Mesny F."/>
            <person name="Miyauchi S."/>
            <person name="Thiergart T."/>
            <person name="Pickel B."/>
            <person name="Atanasova L."/>
            <person name="Karlsson M."/>
            <person name="Huettel B."/>
            <person name="Barry K.W."/>
            <person name="Haridas S."/>
            <person name="Chen C."/>
            <person name="Bauer D."/>
            <person name="Andreopoulos W."/>
            <person name="Pangilinan J."/>
            <person name="LaButti K."/>
            <person name="Riley R."/>
            <person name="Lipzen A."/>
            <person name="Clum A."/>
            <person name="Drula E."/>
            <person name="Henrissat B."/>
            <person name="Kohler A."/>
            <person name="Grigoriev I.V."/>
            <person name="Martin F.M."/>
            <person name="Hacquard S."/>
        </authorList>
    </citation>
    <scope>NUCLEOTIDE SEQUENCE</scope>
    <source>
        <strain evidence="1">MPI-SDFR-AT-0073</strain>
    </source>
</reference>
<sequence>MTSTGMLLVDTSPQPYTLSRATWQSQNLPVKPFSTRVDTWAEDGSEDDICEEIEDNVIDIPSRYNKGNFKKFRQSLSCLMVEQVLAAEMIIAQISDHRGQLATFKHCLITVCKDHVKSSDTDGHWPVRLMELRPIVLAVINFLLERCWRRQGKAPGETVNEVGFLDMHTKLESALLIDVFPDVTKLPTLVARLQECFKRLHKHRLDSLWDLVYVKRQNEGYHDCVCSSTSAMSIAGAFTCMSRFRKFTLTTRQRACQGVSVRPMPGQRPVPHGVAIRLGNLRPSTRTRALPLSYLEQCVETLDKD</sequence>
<dbReference type="GeneID" id="70128215"/>
<gene>
    <name evidence="1" type="ORF">BKA67DRAFT_530991</name>
</gene>
<comment type="caution">
    <text evidence="1">The sequence shown here is derived from an EMBL/GenBank/DDBJ whole genome shotgun (WGS) entry which is preliminary data.</text>
</comment>
<evidence type="ECO:0000313" key="1">
    <source>
        <dbReference type="EMBL" id="KAH6660910.1"/>
    </source>
</evidence>
<keyword evidence="2" id="KW-1185">Reference proteome</keyword>
<dbReference type="AlphaFoldDB" id="A0A9P8UYU9"/>
<dbReference type="Proteomes" id="UP000758603">
    <property type="component" value="Unassembled WGS sequence"/>
</dbReference>
<organism evidence="1 2">
    <name type="scientific">Truncatella angustata</name>
    <dbReference type="NCBI Taxonomy" id="152316"/>
    <lineage>
        <taxon>Eukaryota</taxon>
        <taxon>Fungi</taxon>
        <taxon>Dikarya</taxon>
        <taxon>Ascomycota</taxon>
        <taxon>Pezizomycotina</taxon>
        <taxon>Sordariomycetes</taxon>
        <taxon>Xylariomycetidae</taxon>
        <taxon>Amphisphaeriales</taxon>
        <taxon>Sporocadaceae</taxon>
        <taxon>Truncatella</taxon>
    </lineage>
</organism>
<evidence type="ECO:0000313" key="2">
    <source>
        <dbReference type="Proteomes" id="UP000758603"/>
    </source>
</evidence>